<reference evidence="1 2" key="1">
    <citation type="submission" date="2011-08" db="EMBL/GenBank/DDBJ databases">
        <title>The Genome Sequence of Alistipes indistinctus YIT 12060.</title>
        <authorList>
            <consortium name="The Broad Institute Genome Sequencing Platform"/>
            <person name="Earl A."/>
            <person name="Ward D."/>
            <person name="Feldgarden M."/>
            <person name="Gevers D."/>
            <person name="Morotomi M."/>
            <person name="Young S.K."/>
            <person name="Zeng Q."/>
            <person name="Gargeya S."/>
            <person name="Fitzgerald M."/>
            <person name="Haas B."/>
            <person name="Abouelleil A."/>
            <person name="Alvarado L."/>
            <person name="Arachchi H.M."/>
            <person name="Berlin A."/>
            <person name="Brown A."/>
            <person name="Chapman S.B."/>
            <person name="Chen Z."/>
            <person name="Dunbar C."/>
            <person name="Freedman E."/>
            <person name="Gearin G."/>
            <person name="Gellesch M."/>
            <person name="Goldberg J."/>
            <person name="Griggs A."/>
            <person name="Gujja S."/>
            <person name="Heiman D."/>
            <person name="Howarth C."/>
            <person name="Larson L."/>
            <person name="Lui A."/>
            <person name="MacDonald P.J.P."/>
            <person name="Montmayeur A."/>
            <person name="Murphy C."/>
            <person name="Neiman D."/>
            <person name="Pearson M."/>
            <person name="Priest M."/>
            <person name="Roberts A."/>
            <person name="Saif S."/>
            <person name="Shea T."/>
            <person name="Shenoy N."/>
            <person name="Sisk P."/>
            <person name="Stolte C."/>
            <person name="Sykes S."/>
            <person name="Wortman J."/>
            <person name="Nusbaum C."/>
            <person name="Birren B."/>
        </authorList>
    </citation>
    <scope>NUCLEOTIDE SEQUENCE [LARGE SCALE GENOMIC DNA]</scope>
    <source>
        <strain evidence="1 2">YIT 12060</strain>
    </source>
</reference>
<name>G5H597_9BACT</name>
<accession>G5H597</accession>
<dbReference type="Proteomes" id="UP000006008">
    <property type="component" value="Unassembled WGS sequence"/>
</dbReference>
<evidence type="ECO:0000313" key="1">
    <source>
        <dbReference type="EMBL" id="EHB93336.1"/>
    </source>
</evidence>
<dbReference type="AlphaFoldDB" id="G5H597"/>
<evidence type="ECO:0000313" key="2">
    <source>
        <dbReference type="Proteomes" id="UP000006008"/>
    </source>
</evidence>
<dbReference type="STRING" id="742725.HMPREF9450_00107"/>
<gene>
    <name evidence="1" type="ORF">HMPREF9450_00107</name>
</gene>
<organism evidence="1 2">
    <name type="scientific">Alistipes indistinctus YIT 12060</name>
    <dbReference type="NCBI Taxonomy" id="742725"/>
    <lineage>
        <taxon>Bacteria</taxon>
        <taxon>Pseudomonadati</taxon>
        <taxon>Bacteroidota</taxon>
        <taxon>Bacteroidia</taxon>
        <taxon>Bacteroidales</taxon>
        <taxon>Rikenellaceae</taxon>
        <taxon>Alistipes</taxon>
    </lineage>
</organism>
<proteinExistence type="predicted"/>
<comment type="caution">
    <text evidence="1">The sequence shown here is derived from an EMBL/GenBank/DDBJ whole genome shotgun (WGS) entry which is preliminary data.</text>
</comment>
<protein>
    <submittedName>
        <fullName evidence="1">Uncharacterized protein</fullName>
    </submittedName>
</protein>
<dbReference type="EMBL" id="ADLD01000003">
    <property type="protein sequence ID" value="EHB93336.1"/>
    <property type="molecule type" value="Genomic_DNA"/>
</dbReference>
<keyword evidence="2" id="KW-1185">Reference proteome</keyword>
<dbReference type="HOGENOM" id="CLU_1318676_0_0_10"/>
<sequence length="208" mass="23646">MTCKMKSRFVALSLCLMGFSFVPVLGQIGIPSHSIVNPDSVSHNFYERETVKGNTITYKIDHSYPMLYRIGNASNTRLGELMSLKDGSTPTEPVDRGGGLDVVFLKPVYQAFLETFTPEEMRVLAQNNDVIRIRYALNENGVVLEVGFTIESDRPHLYNIPPQYLEKLETKLKSTVSYIIPPHMAYLREYKFITVSQVFPFKSLLDKL</sequence>